<keyword evidence="3" id="KW-1185">Reference proteome</keyword>
<evidence type="ECO:0000259" key="1">
    <source>
        <dbReference type="Pfam" id="PF05506"/>
    </source>
</evidence>
<gene>
    <name evidence="2" type="ORF">ACFFNX_49550</name>
</gene>
<dbReference type="Proteomes" id="UP001589627">
    <property type="component" value="Unassembled WGS sequence"/>
</dbReference>
<sequence>MRPGGSATHDARTRVSHGWYDLTVTSDQDRTFLRRLAGHVETGRPSASDPALGAR</sequence>
<evidence type="ECO:0000313" key="2">
    <source>
        <dbReference type="EMBL" id="MFB9840222.1"/>
    </source>
</evidence>
<accession>A0ABV5YYQ6</accession>
<reference evidence="2 3" key="1">
    <citation type="submission" date="2024-09" db="EMBL/GenBank/DDBJ databases">
        <authorList>
            <person name="Sun Q."/>
            <person name="Mori K."/>
        </authorList>
    </citation>
    <scope>NUCLEOTIDE SEQUENCE [LARGE SCALE GENOMIC DNA]</scope>
    <source>
        <strain evidence="2 3">TBRC 0563</strain>
    </source>
</reference>
<feature type="domain" description="Bacterial phospholipase C C-terminal" evidence="1">
    <location>
        <begin position="2"/>
        <end position="39"/>
    </location>
</feature>
<protein>
    <submittedName>
        <fullName evidence="2">Phospholipase domain-containing protein</fullName>
    </submittedName>
</protein>
<dbReference type="RefSeq" id="WP_378213450.1">
    <property type="nucleotide sequence ID" value="NZ_JBHLZP010000979.1"/>
</dbReference>
<comment type="caution">
    <text evidence="2">The sequence shown here is derived from an EMBL/GenBank/DDBJ whole genome shotgun (WGS) entry which is preliminary data.</text>
</comment>
<dbReference type="EMBL" id="JBHLZP010000979">
    <property type="protein sequence ID" value="MFB9840222.1"/>
    <property type="molecule type" value="Genomic_DNA"/>
</dbReference>
<proteinExistence type="predicted"/>
<name>A0ABV5YYQ6_9ACTN</name>
<dbReference type="Pfam" id="PF05506">
    <property type="entry name" value="PLipase_C_C"/>
    <property type="match status" value="1"/>
</dbReference>
<evidence type="ECO:0000313" key="3">
    <source>
        <dbReference type="Proteomes" id="UP001589627"/>
    </source>
</evidence>
<organism evidence="2 3">
    <name type="scientific">Actinoallomurus acaciae</name>
    <dbReference type="NCBI Taxonomy" id="502577"/>
    <lineage>
        <taxon>Bacteria</taxon>
        <taxon>Bacillati</taxon>
        <taxon>Actinomycetota</taxon>
        <taxon>Actinomycetes</taxon>
        <taxon>Streptosporangiales</taxon>
        <taxon>Thermomonosporaceae</taxon>
        <taxon>Actinoallomurus</taxon>
    </lineage>
</organism>
<dbReference type="InterPro" id="IPR008475">
    <property type="entry name" value="PLipase_C_C"/>
</dbReference>